<feature type="region of interest" description="Disordered" evidence="8">
    <location>
        <begin position="150"/>
        <end position="197"/>
    </location>
</feature>
<feature type="domain" description="BHLH" evidence="9">
    <location>
        <begin position="247"/>
        <end position="297"/>
    </location>
</feature>
<evidence type="ECO:0000256" key="6">
    <source>
        <dbReference type="ARBA" id="ARBA00023242"/>
    </source>
</evidence>
<evidence type="ECO:0000259" key="9">
    <source>
        <dbReference type="PROSITE" id="PS50888"/>
    </source>
</evidence>
<dbReference type="GeneID" id="106813215"/>
<evidence type="ECO:0000313" key="10">
    <source>
        <dbReference type="Proteomes" id="UP000695022"/>
    </source>
</evidence>
<keyword evidence="3" id="KW-0805">Transcription regulation</keyword>
<dbReference type="RefSeq" id="XP_014672775.1">
    <property type="nucleotide sequence ID" value="XM_014817289.1"/>
</dbReference>
<feature type="compositionally biased region" description="Polar residues" evidence="8">
    <location>
        <begin position="173"/>
        <end position="197"/>
    </location>
</feature>
<dbReference type="Pfam" id="PF15951">
    <property type="entry name" value="MITF_TFEB_C_3_N"/>
    <property type="match status" value="1"/>
</dbReference>
<evidence type="ECO:0000313" key="11">
    <source>
        <dbReference type="RefSeq" id="XP_014672775.1"/>
    </source>
</evidence>
<comment type="subcellular location">
    <subcellularLocation>
        <location evidence="1">Nucleus</location>
    </subcellularLocation>
</comment>
<keyword evidence="7" id="KW-0175">Coiled coil</keyword>
<dbReference type="PANTHER" id="PTHR45776">
    <property type="entry name" value="MIP04163P"/>
    <property type="match status" value="1"/>
</dbReference>
<dbReference type="InterPro" id="IPR031867">
    <property type="entry name" value="MiT/TFE_N"/>
</dbReference>
<keyword evidence="4" id="KW-0238">DNA-binding</keyword>
<dbReference type="SUPFAM" id="SSF47459">
    <property type="entry name" value="HLH, helix-loop-helix DNA-binding domain"/>
    <property type="match status" value="1"/>
</dbReference>
<keyword evidence="6" id="KW-0539">Nucleus</keyword>
<dbReference type="Pfam" id="PF00010">
    <property type="entry name" value="HLH"/>
    <property type="match status" value="1"/>
</dbReference>
<dbReference type="SMART" id="SM00353">
    <property type="entry name" value="HLH"/>
    <property type="match status" value="1"/>
</dbReference>
<keyword evidence="5" id="KW-0804">Transcription</keyword>
<evidence type="ECO:0000256" key="4">
    <source>
        <dbReference type="ARBA" id="ARBA00023125"/>
    </source>
</evidence>
<evidence type="ECO:0000256" key="2">
    <source>
        <dbReference type="ARBA" id="ARBA00008289"/>
    </source>
</evidence>
<protein>
    <submittedName>
        <fullName evidence="11">Transcription factor E3-like isoform X1</fullName>
    </submittedName>
</protein>
<reference evidence="11" key="1">
    <citation type="submission" date="2025-08" db="UniProtKB">
        <authorList>
            <consortium name="RefSeq"/>
        </authorList>
    </citation>
    <scope>IDENTIFICATION</scope>
</reference>
<dbReference type="PROSITE" id="PS50888">
    <property type="entry name" value="BHLH"/>
    <property type="match status" value="1"/>
</dbReference>
<sequence>MHEQRESGVDLNFDETLGVVDHDYYSKSCYEIKSKVPVVESPGSSLKTATMPMRTNLKQQLMKEQVMQEDQRHGNNQHFFPASAPAAGFAYHQPSQSIPVIPVNSRPPPAAVPVQMLQIESKLDNPTKYHLQEQQRSLIRSWSSHADGDLVVQSVPGGGGGQQAAVPGGTPTHAISSSVPGQSPDSPLSAGQASVSTTYSEVPSSTLMGDAYNLSPPSSSCPTDLVIKQEPLELSDGQIRAIQKDRQKKDNHNKIERKRRYNINDRIMELGRLLPRPSDPLNKGSILKASVDYMRELKQEVNRLKEVEQKHKQTEQLNRKMTLMLQQLTVQAQDAGVNVPPVSMDLLVAPPLSPAQPQIKSESREQMAPPCVNDVDMDDIYMQDVMSEAPSTFMAAAVAVASPAAMLSPESQVMSPLDMEFGMGVLDEFNFQL</sequence>
<feature type="coiled-coil region" evidence="7">
    <location>
        <begin position="287"/>
        <end position="324"/>
    </location>
</feature>
<dbReference type="InterPro" id="IPR011598">
    <property type="entry name" value="bHLH_dom"/>
</dbReference>
<dbReference type="Gene3D" id="4.10.280.10">
    <property type="entry name" value="Helix-loop-helix DNA-binding domain"/>
    <property type="match status" value="1"/>
</dbReference>
<organism evidence="10 11">
    <name type="scientific">Priapulus caudatus</name>
    <name type="common">Priapulid worm</name>
    <dbReference type="NCBI Taxonomy" id="37621"/>
    <lineage>
        <taxon>Eukaryota</taxon>
        <taxon>Metazoa</taxon>
        <taxon>Ecdysozoa</taxon>
        <taxon>Scalidophora</taxon>
        <taxon>Priapulida</taxon>
        <taxon>Priapulimorpha</taxon>
        <taxon>Priapulimorphida</taxon>
        <taxon>Priapulidae</taxon>
        <taxon>Priapulus</taxon>
    </lineage>
</organism>
<keyword evidence="10" id="KW-1185">Reference proteome</keyword>
<gene>
    <name evidence="11" type="primary">LOC106813215</name>
</gene>
<evidence type="ECO:0000256" key="8">
    <source>
        <dbReference type="SAM" id="MobiDB-lite"/>
    </source>
</evidence>
<evidence type="ECO:0000256" key="3">
    <source>
        <dbReference type="ARBA" id="ARBA00023015"/>
    </source>
</evidence>
<evidence type="ECO:0000256" key="7">
    <source>
        <dbReference type="SAM" id="Coils"/>
    </source>
</evidence>
<comment type="similarity">
    <text evidence="2">Belongs to the MiT/TFE family.</text>
</comment>
<accession>A0ABM1EKQ4</accession>
<dbReference type="PANTHER" id="PTHR45776:SF2">
    <property type="entry name" value="MIP04163P"/>
    <property type="match status" value="1"/>
</dbReference>
<dbReference type="InterPro" id="IPR036638">
    <property type="entry name" value="HLH_DNA-bd_sf"/>
</dbReference>
<dbReference type="Proteomes" id="UP000695022">
    <property type="component" value="Unplaced"/>
</dbReference>
<proteinExistence type="inferred from homology"/>
<evidence type="ECO:0000256" key="1">
    <source>
        <dbReference type="ARBA" id="ARBA00004123"/>
    </source>
</evidence>
<name>A0ABM1EKQ4_PRICU</name>
<evidence type="ECO:0000256" key="5">
    <source>
        <dbReference type="ARBA" id="ARBA00023163"/>
    </source>
</evidence>
<dbReference type="CDD" id="cd11397">
    <property type="entry name" value="bHLHzip_MITF_like"/>
    <property type="match status" value="1"/>
</dbReference>